<dbReference type="AlphaFoldDB" id="U5DJ59"/>
<dbReference type="EMBL" id="KI392058">
    <property type="protein sequence ID" value="ERN20638.1"/>
    <property type="molecule type" value="Genomic_DNA"/>
</dbReference>
<accession>U5DJ59</accession>
<proteinExistence type="predicted"/>
<evidence type="ECO:0000313" key="2">
    <source>
        <dbReference type="Proteomes" id="UP000017836"/>
    </source>
</evidence>
<reference evidence="2" key="1">
    <citation type="journal article" date="2013" name="Science">
        <title>The Amborella genome and the evolution of flowering plants.</title>
        <authorList>
            <consortium name="Amborella Genome Project"/>
        </authorList>
    </citation>
    <scope>NUCLEOTIDE SEQUENCE [LARGE SCALE GENOMIC DNA]</scope>
</reference>
<name>U5DJ59_AMBTC</name>
<sequence>MAQAGEVSITLKTNRRSMVEVLGTRAIDIARTYNRRGVSEWREPVRLVSQGRLTTGRWLKYLECGVLTSRRCSIARL</sequence>
<dbReference type="Gramene" id="ERN20638">
    <property type="protein sequence ID" value="ERN20638"/>
    <property type="gene ID" value="AMTR_s00070p00146500"/>
</dbReference>
<protein>
    <submittedName>
        <fullName evidence="1">Uncharacterized protein</fullName>
    </submittedName>
</protein>
<evidence type="ECO:0000313" key="1">
    <source>
        <dbReference type="EMBL" id="ERN20638.1"/>
    </source>
</evidence>
<dbReference type="HOGENOM" id="CLU_2641440_0_0_1"/>
<keyword evidence="2" id="KW-1185">Reference proteome</keyword>
<dbReference type="Proteomes" id="UP000017836">
    <property type="component" value="Unassembled WGS sequence"/>
</dbReference>
<organism evidence="1 2">
    <name type="scientific">Amborella trichopoda</name>
    <dbReference type="NCBI Taxonomy" id="13333"/>
    <lineage>
        <taxon>Eukaryota</taxon>
        <taxon>Viridiplantae</taxon>
        <taxon>Streptophyta</taxon>
        <taxon>Embryophyta</taxon>
        <taxon>Tracheophyta</taxon>
        <taxon>Spermatophyta</taxon>
        <taxon>Magnoliopsida</taxon>
        <taxon>Amborellales</taxon>
        <taxon>Amborellaceae</taxon>
        <taxon>Amborella</taxon>
    </lineage>
</organism>
<gene>
    <name evidence="1" type="ORF">AMTR_s00070p00146500</name>
</gene>